<feature type="chain" id="PRO_5038387282" evidence="1">
    <location>
        <begin position="24"/>
        <end position="445"/>
    </location>
</feature>
<sequence length="445" mass="48031">MKIYNYLLTAVLAIAMFAACTPAGEETAEKVTLVPSSETIEGDGVDVVTFTVLSGETDVTAEAKVFKASDNTELVNKSFSTDIPGEYEFYATYGVIASDNVKVTALEGATISTDKAIIVANGEDQAVLTVTQEGQDVTAESTFYLLQEDGESVQLESNVFTTTEVGQHQIYAKKGTASSAPVAILATAYDNEPSNFNFRERAMLLQFTAQGCGYCPLMKKGLMILHEQGWDDGISVACHVGFMQDSMYPTFWNALWRNYGAGATGIPAMSFNLDTETGTGAYANATATATNLKQITSDVINKYPVTAGISATFLPEGDSQMKVTATFKASEAGDYKVAAWLLEDHIDGVQSDYNNVLTAEQKRDHCDVLRAVSNQDDFTGDVLNIGAGESVEKSWTFNVSSLKEGVIENAHVVVFITKKEANGLYIVNNIINCNMNDSVGFEYVE</sequence>
<proteinExistence type="predicted"/>
<organism evidence="2 3">
    <name type="scientific">Candidatus Merdivivens pullicola</name>
    <dbReference type="NCBI Taxonomy" id="2840872"/>
    <lineage>
        <taxon>Bacteria</taxon>
        <taxon>Pseudomonadati</taxon>
        <taxon>Bacteroidota</taxon>
        <taxon>Bacteroidia</taxon>
        <taxon>Bacteroidales</taxon>
        <taxon>Muribaculaceae</taxon>
        <taxon>Muribaculaceae incertae sedis</taxon>
        <taxon>Candidatus Merdivivens</taxon>
    </lineage>
</organism>
<comment type="caution">
    <text evidence="2">The sequence shown here is derived from an EMBL/GenBank/DDBJ whole genome shotgun (WGS) entry which is preliminary data.</text>
</comment>
<dbReference type="AlphaFoldDB" id="A0A9D9IK43"/>
<evidence type="ECO:0000313" key="3">
    <source>
        <dbReference type="Proteomes" id="UP000823604"/>
    </source>
</evidence>
<dbReference type="Proteomes" id="UP000823604">
    <property type="component" value="Unassembled WGS sequence"/>
</dbReference>
<reference evidence="2" key="2">
    <citation type="journal article" date="2021" name="PeerJ">
        <title>Extensive microbial diversity within the chicken gut microbiome revealed by metagenomics and culture.</title>
        <authorList>
            <person name="Gilroy R."/>
            <person name="Ravi A."/>
            <person name="Getino M."/>
            <person name="Pursley I."/>
            <person name="Horton D.L."/>
            <person name="Alikhan N.F."/>
            <person name="Baker D."/>
            <person name="Gharbi K."/>
            <person name="Hall N."/>
            <person name="Watson M."/>
            <person name="Adriaenssens E.M."/>
            <person name="Foster-Nyarko E."/>
            <person name="Jarju S."/>
            <person name="Secka A."/>
            <person name="Antonio M."/>
            <person name="Oren A."/>
            <person name="Chaudhuri R.R."/>
            <person name="La Ragione R."/>
            <person name="Hildebrand F."/>
            <person name="Pallen M.J."/>
        </authorList>
    </citation>
    <scope>NUCLEOTIDE SEQUENCE</scope>
    <source>
        <strain evidence="2">B1-8020</strain>
    </source>
</reference>
<evidence type="ECO:0000256" key="1">
    <source>
        <dbReference type="SAM" id="SignalP"/>
    </source>
</evidence>
<dbReference type="EMBL" id="JADIMA010000045">
    <property type="protein sequence ID" value="MBO8472989.1"/>
    <property type="molecule type" value="Genomic_DNA"/>
</dbReference>
<evidence type="ECO:0000313" key="2">
    <source>
        <dbReference type="EMBL" id="MBO8472989.1"/>
    </source>
</evidence>
<reference evidence="2" key="1">
    <citation type="submission" date="2020-10" db="EMBL/GenBank/DDBJ databases">
        <authorList>
            <person name="Gilroy R."/>
        </authorList>
    </citation>
    <scope>NUCLEOTIDE SEQUENCE</scope>
    <source>
        <strain evidence="2">B1-8020</strain>
    </source>
</reference>
<protein>
    <submittedName>
        <fullName evidence="2">Omp28-related outer membrane protein</fullName>
    </submittedName>
</protein>
<feature type="signal peptide" evidence="1">
    <location>
        <begin position="1"/>
        <end position="23"/>
    </location>
</feature>
<dbReference type="InterPro" id="IPR013783">
    <property type="entry name" value="Ig-like_fold"/>
</dbReference>
<dbReference type="Pfam" id="PF11551">
    <property type="entry name" value="Omp28"/>
    <property type="match status" value="1"/>
</dbReference>
<name>A0A9D9IK43_9BACT</name>
<accession>A0A9D9IK43</accession>
<dbReference type="Gene3D" id="2.60.40.10">
    <property type="entry name" value="Immunoglobulins"/>
    <property type="match status" value="1"/>
</dbReference>
<gene>
    <name evidence="2" type="ORF">IAB81_05110</name>
</gene>
<dbReference type="InterPro" id="IPR021615">
    <property type="entry name" value="Omp28"/>
</dbReference>
<keyword evidence="1" id="KW-0732">Signal</keyword>
<dbReference type="PROSITE" id="PS51257">
    <property type="entry name" value="PROKAR_LIPOPROTEIN"/>
    <property type="match status" value="1"/>
</dbReference>